<dbReference type="Proteomes" id="UP000235371">
    <property type="component" value="Unassembled WGS sequence"/>
</dbReference>
<organism evidence="3 4">
    <name type="scientific">Hyaloscypha bicolor E</name>
    <dbReference type="NCBI Taxonomy" id="1095630"/>
    <lineage>
        <taxon>Eukaryota</taxon>
        <taxon>Fungi</taxon>
        <taxon>Dikarya</taxon>
        <taxon>Ascomycota</taxon>
        <taxon>Pezizomycotina</taxon>
        <taxon>Leotiomycetes</taxon>
        <taxon>Helotiales</taxon>
        <taxon>Hyaloscyphaceae</taxon>
        <taxon>Hyaloscypha</taxon>
        <taxon>Hyaloscypha bicolor</taxon>
    </lineage>
</organism>
<dbReference type="SUPFAM" id="SSF56317">
    <property type="entry name" value="Carbon-nitrogen hydrolase"/>
    <property type="match status" value="1"/>
</dbReference>
<dbReference type="PANTHER" id="PTHR46044:SF1">
    <property type="entry name" value="CN HYDROLASE DOMAIN-CONTAINING PROTEIN"/>
    <property type="match status" value="1"/>
</dbReference>
<keyword evidence="3" id="KW-0012">Acyltransferase</keyword>
<evidence type="ECO:0000313" key="3">
    <source>
        <dbReference type="EMBL" id="PMD56705.1"/>
    </source>
</evidence>
<keyword evidence="3" id="KW-0808">Transferase</keyword>
<reference evidence="3 4" key="1">
    <citation type="submission" date="2016-04" db="EMBL/GenBank/DDBJ databases">
        <title>A degradative enzymes factory behind the ericoid mycorrhizal symbiosis.</title>
        <authorList>
            <consortium name="DOE Joint Genome Institute"/>
            <person name="Martino E."/>
            <person name="Morin E."/>
            <person name="Grelet G."/>
            <person name="Kuo A."/>
            <person name="Kohler A."/>
            <person name="Daghino S."/>
            <person name="Barry K."/>
            <person name="Choi C."/>
            <person name="Cichocki N."/>
            <person name="Clum A."/>
            <person name="Copeland A."/>
            <person name="Hainaut M."/>
            <person name="Haridas S."/>
            <person name="Labutti K."/>
            <person name="Lindquist E."/>
            <person name="Lipzen A."/>
            <person name="Khouja H.-R."/>
            <person name="Murat C."/>
            <person name="Ohm R."/>
            <person name="Olson A."/>
            <person name="Spatafora J."/>
            <person name="Veneault-Fourrey C."/>
            <person name="Henrissat B."/>
            <person name="Grigoriev I."/>
            <person name="Martin F."/>
            <person name="Perotto S."/>
        </authorList>
    </citation>
    <scope>NUCLEOTIDE SEQUENCE [LARGE SCALE GENOMIC DNA]</scope>
    <source>
        <strain evidence="3 4">E</strain>
    </source>
</reference>
<evidence type="ECO:0000259" key="2">
    <source>
        <dbReference type="PROSITE" id="PS50263"/>
    </source>
</evidence>
<evidence type="ECO:0000313" key="4">
    <source>
        <dbReference type="Proteomes" id="UP000235371"/>
    </source>
</evidence>
<dbReference type="PANTHER" id="PTHR46044">
    <property type="entry name" value="NITRILASE"/>
    <property type="match status" value="1"/>
</dbReference>
<dbReference type="EMBL" id="KZ613848">
    <property type="protein sequence ID" value="PMD56705.1"/>
    <property type="molecule type" value="Genomic_DNA"/>
</dbReference>
<name>A0A2J6T103_9HELO</name>
<dbReference type="OrthoDB" id="10250282at2759"/>
<dbReference type="GeneID" id="36585246"/>
<dbReference type="CDD" id="cd07564">
    <property type="entry name" value="nitrilases_CHs"/>
    <property type="match status" value="1"/>
</dbReference>
<dbReference type="Gene3D" id="3.60.110.10">
    <property type="entry name" value="Carbon-nitrogen hydrolase"/>
    <property type="match status" value="1"/>
</dbReference>
<dbReference type="GO" id="GO:0016746">
    <property type="term" value="F:acyltransferase activity"/>
    <property type="evidence" value="ECO:0007669"/>
    <property type="project" value="UniProtKB-KW"/>
</dbReference>
<feature type="domain" description="CN hydrolase" evidence="2">
    <location>
        <begin position="14"/>
        <end position="292"/>
    </location>
</feature>
<dbReference type="InterPro" id="IPR036526">
    <property type="entry name" value="C-N_Hydrolase_sf"/>
</dbReference>
<keyword evidence="4" id="KW-1185">Reference proteome</keyword>
<dbReference type="InterPro" id="IPR003010">
    <property type="entry name" value="C-N_Hydrolase"/>
</dbReference>
<accession>A0A2J6T103</accession>
<dbReference type="FunCoup" id="A0A2J6T103">
    <property type="interactions" value="749"/>
</dbReference>
<sequence>MPTPTPPQTKKRLLKLAAVQASPIFLNKKSTTEKVLSLILEAGKNKADIIGFPETFIAGYPGWVELLPLATDPATSLFTRLFAEAVEVPGPETEAIGAACAEAGIYAVVGVNEKRGGTTGTLWNTQLFFGRDGELLHKHQKFVPTKGERVIHAPGTTGSKCSMVTEFGCVSSLICGENGNPLAQYCVGLEYPVVHVASWPSHFTPGGSVRDASLLYTKALASSLGCFVINSVAVVDEGAVLAYGVNEEARGFLEKEREKRGATIVGPWGVVLADGAGKENKGEEIVYAEVDREELVRFKYVLDYAGHYNRPEIFAHHFKEFL</sequence>
<dbReference type="PROSITE" id="PS50263">
    <property type="entry name" value="CN_HYDROLASE"/>
    <property type="match status" value="1"/>
</dbReference>
<protein>
    <submittedName>
        <fullName evidence="3">Nitrilase/cyanide hydratase and apolipo protein N-acyltransferase</fullName>
    </submittedName>
</protein>
<dbReference type="RefSeq" id="XP_024733609.1">
    <property type="nucleotide sequence ID" value="XM_024877169.1"/>
</dbReference>
<gene>
    <name evidence="3" type="ORF">K444DRAFT_567469</name>
</gene>
<dbReference type="Pfam" id="PF00795">
    <property type="entry name" value="CN_hydrolase"/>
    <property type="match status" value="1"/>
</dbReference>
<comment type="similarity">
    <text evidence="1">Belongs to the carbon-nitrogen hydrolase superfamily. Nitrilase family.</text>
</comment>
<dbReference type="InterPro" id="IPR044149">
    <property type="entry name" value="Nitrilases_CHs"/>
</dbReference>
<dbReference type="STRING" id="1095630.A0A2J6T103"/>
<proteinExistence type="inferred from homology"/>
<dbReference type="InParanoid" id="A0A2J6T103"/>
<evidence type="ECO:0000256" key="1">
    <source>
        <dbReference type="ARBA" id="ARBA00008129"/>
    </source>
</evidence>
<dbReference type="AlphaFoldDB" id="A0A2J6T103"/>